<keyword evidence="3" id="KW-1185">Reference proteome</keyword>
<dbReference type="InterPro" id="IPR011109">
    <property type="entry name" value="DNA_bind_recombinase_dom"/>
</dbReference>
<dbReference type="GO" id="GO:0003677">
    <property type="term" value="F:DNA binding"/>
    <property type="evidence" value="ECO:0007669"/>
    <property type="project" value="InterPro"/>
</dbReference>
<organism evidence="2 3">
    <name type="scientific">Actinoplanes italicus</name>
    <dbReference type="NCBI Taxonomy" id="113567"/>
    <lineage>
        <taxon>Bacteria</taxon>
        <taxon>Bacillati</taxon>
        <taxon>Actinomycetota</taxon>
        <taxon>Actinomycetes</taxon>
        <taxon>Micromonosporales</taxon>
        <taxon>Micromonosporaceae</taxon>
        <taxon>Actinoplanes</taxon>
    </lineage>
</organism>
<dbReference type="GO" id="GO:0000150">
    <property type="term" value="F:DNA strand exchange activity"/>
    <property type="evidence" value="ECO:0007669"/>
    <property type="project" value="InterPro"/>
</dbReference>
<evidence type="ECO:0000313" key="3">
    <source>
        <dbReference type="Proteomes" id="UP000239415"/>
    </source>
</evidence>
<dbReference type="InterPro" id="IPR038109">
    <property type="entry name" value="DNA_bind_recomb_sf"/>
</dbReference>
<dbReference type="Gene3D" id="3.90.1750.20">
    <property type="entry name" value="Putative Large Serine Recombinase, Chain B, Domain 2"/>
    <property type="match status" value="1"/>
</dbReference>
<reference evidence="2 3" key="1">
    <citation type="submission" date="2018-03" db="EMBL/GenBank/DDBJ databases">
        <title>Genomic Encyclopedia of Archaeal and Bacterial Type Strains, Phase II (KMG-II): from individual species to whole genera.</title>
        <authorList>
            <person name="Goeker M."/>
        </authorList>
    </citation>
    <scope>NUCLEOTIDE SEQUENCE [LARGE SCALE GENOMIC DNA]</scope>
    <source>
        <strain evidence="2 3">DSM 43146</strain>
    </source>
</reference>
<name>A0A2T0JNE5_9ACTN</name>
<dbReference type="Proteomes" id="UP000239415">
    <property type="component" value="Unassembled WGS sequence"/>
</dbReference>
<comment type="caution">
    <text evidence="2">The sequence shown here is derived from an EMBL/GenBank/DDBJ whole genome shotgun (WGS) entry which is preliminary data.</text>
</comment>
<accession>A0A2T0JNE5</accession>
<sequence length="121" mass="13784">MPIVQRIFAMDLGGYGMFAIAESLTRDDIPCPSAYDRARNKHRDGLASAKSAVRVILTNVRYTGGQIWNKQRTQEWLPDVNDVALGYAAVTKWNEKDQWVKPEKIVHEPLVSQEPSTRRSR</sequence>
<dbReference type="Pfam" id="PF07508">
    <property type="entry name" value="Recombinase"/>
    <property type="match status" value="1"/>
</dbReference>
<evidence type="ECO:0000313" key="2">
    <source>
        <dbReference type="EMBL" id="PRX09146.1"/>
    </source>
</evidence>
<protein>
    <submittedName>
        <fullName evidence="2">Recombinase</fullName>
    </submittedName>
</protein>
<gene>
    <name evidence="2" type="ORF">CLV67_13711</name>
</gene>
<dbReference type="RefSeq" id="WP_106330627.1">
    <property type="nucleotide sequence ID" value="NZ_BOMO01000145.1"/>
</dbReference>
<dbReference type="AlphaFoldDB" id="A0A2T0JNE5"/>
<dbReference type="EMBL" id="PVMZ01000037">
    <property type="protein sequence ID" value="PRX09146.1"/>
    <property type="molecule type" value="Genomic_DNA"/>
</dbReference>
<feature type="domain" description="Recombinase" evidence="1">
    <location>
        <begin position="2"/>
        <end position="114"/>
    </location>
</feature>
<evidence type="ECO:0000259" key="1">
    <source>
        <dbReference type="Pfam" id="PF07508"/>
    </source>
</evidence>
<proteinExistence type="predicted"/>